<feature type="binding site" evidence="7">
    <location>
        <position position="122"/>
    </location>
    <ligand>
        <name>Zn(2+)</name>
        <dbReference type="ChEBI" id="CHEBI:29105"/>
    </ligand>
</feature>
<dbReference type="GO" id="GO:0003700">
    <property type="term" value="F:DNA-binding transcription factor activity"/>
    <property type="evidence" value="ECO:0007669"/>
    <property type="project" value="InterPro"/>
</dbReference>
<evidence type="ECO:0000313" key="8">
    <source>
        <dbReference type="EMBL" id="MTK21709.1"/>
    </source>
</evidence>
<dbReference type="GeneID" id="60059618"/>
<keyword evidence="5" id="KW-0238">DNA-binding</keyword>
<feature type="binding site" evidence="7">
    <location>
        <position position="119"/>
    </location>
    <ligand>
        <name>Zn(2+)</name>
        <dbReference type="ChEBI" id="CHEBI:29105"/>
    </ligand>
</feature>
<keyword evidence="7" id="KW-0479">Metal-binding</keyword>
<dbReference type="Pfam" id="PF01475">
    <property type="entry name" value="FUR"/>
    <property type="match status" value="1"/>
</dbReference>
<dbReference type="Gene3D" id="3.30.1490.190">
    <property type="match status" value="1"/>
</dbReference>
<dbReference type="GO" id="GO:0008270">
    <property type="term" value="F:zinc ion binding"/>
    <property type="evidence" value="ECO:0007669"/>
    <property type="project" value="TreeGrafter"/>
</dbReference>
<comment type="caution">
    <text evidence="8">The sequence shown here is derived from an EMBL/GenBank/DDBJ whole genome shotgun (WGS) entry which is preliminary data.</text>
</comment>
<comment type="similarity">
    <text evidence="1">Belongs to the Fur family.</text>
</comment>
<dbReference type="RefSeq" id="WP_006785604.1">
    <property type="nucleotide sequence ID" value="NZ_CABJBH010000004.1"/>
</dbReference>
<dbReference type="EMBL" id="WMQE01000021">
    <property type="protein sequence ID" value="MTK21709.1"/>
    <property type="molecule type" value="Genomic_DNA"/>
</dbReference>
<keyword evidence="2" id="KW-0678">Repressor</keyword>
<feature type="binding site" evidence="7">
    <location>
        <position position="82"/>
    </location>
    <ligand>
        <name>Zn(2+)</name>
        <dbReference type="ChEBI" id="CHEBI:29105"/>
    </ligand>
</feature>
<dbReference type="Proteomes" id="UP000487649">
    <property type="component" value="Unassembled WGS sequence"/>
</dbReference>
<evidence type="ECO:0000256" key="4">
    <source>
        <dbReference type="ARBA" id="ARBA00023015"/>
    </source>
</evidence>
<name>A0A173SJC7_9FIRM</name>
<dbReference type="AlphaFoldDB" id="A0A173SJC7"/>
<sequence>MKYSKQREMIFNCIKENPMHLTADAIYEMLKKDNPNLSLGTVYRNLSQLAEHNMIQKVSIAGYPDRFDGTLQDHFHFLCLECGDIQDIFIDELFDVAKVVENQENVQVQSFDMSFKGICSKCKGHKVN</sequence>
<evidence type="ECO:0000256" key="3">
    <source>
        <dbReference type="ARBA" id="ARBA00022833"/>
    </source>
</evidence>
<dbReference type="InterPro" id="IPR036388">
    <property type="entry name" value="WH-like_DNA-bd_sf"/>
</dbReference>
<evidence type="ECO:0000256" key="1">
    <source>
        <dbReference type="ARBA" id="ARBA00007957"/>
    </source>
</evidence>
<dbReference type="PANTHER" id="PTHR33202">
    <property type="entry name" value="ZINC UPTAKE REGULATION PROTEIN"/>
    <property type="match status" value="1"/>
</dbReference>
<comment type="cofactor">
    <cofactor evidence="7">
        <name>Zn(2+)</name>
        <dbReference type="ChEBI" id="CHEBI:29105"/>
    </cofactor>
    <text evidence="7">Binds 1 zinc ion per subunit.</text>
</comment>
<keyword evidence="3 7" id="KW-0862">Zinc</keyword>
<evidence type="ECO:0000256" key="2">
    <source>
        <dbReference type="ARBA" id="ARBA00022491"/>
    </source>
</evidence>
<dbReference type="GO" id="GO:1900376">
    <property type="term" value="P:regulation of secondary metabolite biosynthetic process"/>
    <property type="evidence" value="ECO:0007669"/>
    <property type="project" value="TreeGrafter"/>
</dbReference>
<protein>
    <submittedName>
        <fullName evidence="8">Transcriptional repressor</fullName>
    </submittedName>
</protein>
<dbReference type="GO" id="GO:0000976">
    <property type="term" value="F:transcription cis-regulatory region binding"/>
    <property type="evidence" value="ECO:0007669"/>
    <property type="project" value="TreeGrafter"/>
</dbReference>
<accession>A0A173SJC7</accession>
<evidence type="ECO:0000256" key="6">
    <source>
        <dbReference type="ARBA" id="ARBA00023163"/>
    </source>
</evidence>
<dbReference type="CDD" id="cd07153">
    <property type="entry name" value="Fur_like"/>
    <property type="match status" value="1"/>
</dbReference>
<evidence type="ECO:0000256" key="7">
    <source>
        <dbReference type="PIRSR" id="PIRSR602481-1"/>
    </source>
</evidence>
<dbReference type="SUPFAM" id="SSF46785">
    <property type="entry name" value="Winged helix' DNA-binding domain"/>
    <property type="match status" value="1"/>
</dbReference>
<dbReference type="InterPro" id="IPR002481">
    <property type="entry name" value="FUR"/>
</dbReference>
<dbReference type="GO" id="GO:0045892">
    <property type="term" value="P:negative regulation of DNA-templated transcription"/>
    <property type="evidence" value="ECO:0007669"/>
    <property type="project" value="TreeGrafter"/>
</dbReference>
<dbReference type="InterPro" id="IPR043135">
    <property type="entry name" value="Fur_C"/>
</dbReference>
<dbReference type="InterPro" id="IPR036390">
    <property type="entry name" value="WH_DNA-bd_sf"/>
</dbReference>
<organism evidence="8 9">
    <name type="scientific">Turicibacter sanguinis</name>
    <dbReference type="NCBI Taxonomy" id="154288"/>
    <lineage>
        <taxon>Bacteria</taxon>
        <taxon>Bacillati</taxon>
        <taxon>Bacillota</taxon>
        <taxon>Erysipelotrichia</taxon>
        <taxon>Erysipelotrichales</taxon>
        <taxon>Turicibacteraceae</taxon>
        <taxon>Turicibacter</taxon>
    </lineage>
</organism>
<dbReference type="Gene3D" id="1.10.10.10">
    <property type="entry name" value="Winged helix-like DNA-binding domain superfamily/Winged helix DNA-binding domain"/>
    <property type="match status" value="1"/>
</dbReference>
<evidence type="ECO:0000313" key="9">
    <source>
        <dbReference type="Proteomes" id="UP000487649"/>
    </source>
</evidence>
<gene>
    <name evidence="8" type="ORF">GMA92_09785</name>
</gene>
<dbReference type="PANTHER" id="PTHR33202:SF7">
    <property type="entry name" value="FERRIC UPTAKE REGULATION PROTEIN"/>
    <property type="match status" value="1"/>
</dbReference>
<proteinExistence type="inferred from homology"/>
<feature type="binding site" evidence="7">
    <location>
        <position position="79"/>
    </location>
    <ligand>
        <name>Zn(2+)</name>
        <dbReference type="ChEBI" id="CHEBI:29105"/>
    </ligand>
</feature>
<dbReference type="OrthoDB" id="8659436at2"/>
<reference evidence="8 9" key="1">
    <citation type="journal article" date="2019" name="Nat. Med.">
        <title>A library of human gut bacterial isolates paired with longitudinal multiomics data enables mechanistic microbiome research.</title>
        <authorList>
            <person name="Poyet M."/>
            <person name="Groussin M."/>
            <person name="Gibbons S.M."/>
            <person name="Avila-Pacheco J."/>
            <person name="Jiang X."/>
            <person name="Kearney S.M."/>
            <person name="Perrotta A.R."/>
            <person name="Berdy B."/>
            <person name="Zhao S."/>
            <person name="Lieberman T.D."/>
            <person name="Swanson P.K."/>
            <person name="Smith M."/>
            <person name="Roesemann S."/>
            <person name="Alexander J.E."/>
            <person name="Rich S.A."/>
            <person name="Livny J."/>
            <person name="Vlamakis H."/>
            <person name="Clish C."/>
            <person name="Bullock K."/>
            <person name="Deik A."/>
            <person name="Scott J."/>
            <person name="Pierce K.A."/>
            <person name="Xavier R.J."/>
            <person name="Alm E.J."/>
        </authorList>
    </citation>
    <scope>NUCLEOTIDE SEQUENCE [LARGE SCALE GENOMIC DNA]</scope>
    <source>
        <strain evidence="8 9">BIOML-A198</strain>
    </source>
</reference>
<evidence type="ECO:0000256" key="5">
    <source>
        <dbReference type="ARBA" id="ARBA00023125"/>
    </source>
</evidence>
<keyword evidence="4" id="KW-0805">Transcription regulation</keyword>
<keyword evidence="6" id="KW-0804">Transcription</keyword>